<sequence>MRVCGSHETHYQYLACFNHTSFFSIMDDQIATFLAFTGSEDAATAKQYLELSGNNLEYAVQLFLEAGANNQPSSAANADEEYATRLQNEAYEANVREADANVHRHDTLVDSFPSFGQPAPSETDMFGRGRVGIFNQRFEWGEEGARFEDDDDDDFEAEPRVVELNDEDSDEIMELDEDQEPTRPTRRTRLQQSRMSELTSTQRRLAELFKPPFDLIERTNLDGAKVKGRAEKKWILVNIQDQTEFQCQVLNRDFWANKSVKAAVRKDFIFLQFQHDSVNGETYSNFYHVDTYPHIAILDPMTGEKVFSWKDGEVPDVEEWLADVELFLEKFSLQPGSNNPVVKHEVKFDPDAMSEEQQMEFALKQSMAEKGATAEDAINLDSEHEEEKEEETGSSAPEVSSDIFGSIKPIDHPEPTEGPTTRVQLRFPNGKRLIHKFAYESDKVRQLYEWLKFVLSNAEAAEFGISGDERFTISSVGNPKLIECLDMTIGEAGLKNASILLEKE</sequence>
<name>A0ACD0WSH0_CLALS</name>
<accession>A0ACD0WSH0</accession>
<organism evidence="1 2">
    <name type="scientific">Clavispora lusitaniae</name>
    <name type="common">Candida lusitaniae</name>
    <dbReference type="NCBI Taxonomy" id="36911"/>
    <lineage>
        <taxon>Eukaryota</taxon>
        <taxon>Fungi</taxon>
        <taxon>Dikarya</taxon>
        <taxon>Ascomycota</taxon>
        <taxon>Saccharomycotina</taxon>
        <taxon>Pichiomycetes</taxon>
        <taxon>Metschnikowiaceae</taxon>
        <taxon>Clavispora</taxon>
    </lineage>
</organism>
<gene>
    <name evidence="1" type="ORF">EJF14_80075</name>
</gene>
<dbReference type="EMBL" id="CP038491">
    <property type="protein sequence ID" value="QFZ30360.1"/>
    <property type="molecule type" value="Genomic_DNA"/>
</dbReference>
<keyword evidence="2" id="KW-1185">Reference proteome</keyword>
<evidence type="ECO:0000313" key="1">
    <source>
        <dbReference type="EMBL" id="QFZ30360.1"/>
    </source>
</evidence>
<dbReference type="Proteomes" id="UP000326582">
    <property type="component" value="Chromosome 8"/>
</dbReference>
<proteinExistence type="predicted"/>
<evidence type="ECO:0000313" key="2">
    <source>
        <dbReference type="Proteomes" id="UP000326582"/>
    </source>
</evidence>
<reference evidence="2" key="1">
    <citation type="journal article" date="2019" name="MBio">
        <title>Comparative genomics for the elucidation of multidrug resistance (MDR) in Candida lusitaniae.</title>
        <authorList>
            <person name="Kannan A."/>
            <person name="Asner S.A."/>
            <person name="Trachsel E."/>
            <person name="Kelly S."/>
            <person name="Parker J."/>
            <person name="Sanglard D."/>
        </authorList>
    </citation>
    <scope>NUCLEOTIDE SEQUENCE [LARGE SCALE GENOMIC DNA]</scope>
    <source>
        <strain evidence="2">P1</strain>
    </source>
</reference>
<protein>
    <submittedName>
        <fullName evidence="1">UBX domain-containing protein</fullName>
    </submittedName>
</protein>